<dbReference type="InterPro" id="IPR029063">
    <property type="entry name" value="SAM-dependent_MTases_sf"/>
</dbReference>
<reference evidence="1" key="1">
    <citation type="journal article" date="2020" name="bioRxiv">
        <title>Comparative genomics of Chlamydomonas.</title>
        <authorList>
            <person name="Craig R.J."/>
            <person name="Hasan A.R."/>
            <person name="Ness R.W."/>
            <person name="Keightley P.D."/>
        </authorList>
    </citation>
    <scope>NUCLEOTIDE SEQUENCE</scope>
    <source>
        <strain evidence="1">SAG 7.73</strain>
    </source>
</reference>
<organism evidence="1 2">
    <name type="scientific">Chlamydomonas incerta</name>
    <dbReference type="NCBI Taxonomy" id="51695"/>
    <lineage>
        <taxon>Eukaryota</taxon>
        <taxon>Viridiplantae</taxon>
        <taxon>Chlorophyta</taxon>
        <taxon>core chlorophytes</taxon>
        <taxon>Chlorophyceae</taxon>
        <taxon>CS clade</taxon>
        <taxon>Chlamydomonadales</taxon>
        <taxon>Chlamydomonadaceae</taxon>
        <taxon>Chlamydomonas</taxon>
    </lineage>
</organism>
<evidence type="ECO:0008006" key="3">
    <source>
        <dbReference type="Google" id="ProtNLM"/>
    </source>
</evidence>
<dbReference type="Proteomes" id="UP000650467">
    <property type="component" value="Unassembled WGS sequence"/>
</dbReference>
<dbReference type="CDD" id="cd02440">
    <property type="entry name" value="AdoMet_MTases"/>
    <property type="match status" value="1"/>
</dbReference>
<sequence>MPKERVELLDRSWSEGADLYLKELAPRFDPWFQLAVNELKAHELPPGDVLVPCCGPGQELLPLHALHGGQRRVVGLDLSHGMIDLARAAIAAASSASSAAAASSASSAASSAAAAASAASAASASAAAQQPRAREPVEAHVADATALDAFGPAAAVVSVFGLQQMGALAPAALANWGRCLAPGGVCVVVLWPSRVEDAGPWCAYDQVVLEKAAADKGQPPPPPDAAARAPLHEWEQRLTEQLRAEAAAEEAEAGGGCYVEVLADRLQEFEMRWPSPEYFWRVMTEGGPWRARRLAQGDAAMADLANRFAAKYGGMGSERYGSVPLAHSPAARLVVLRRRRGGRGGAA</sequence>
<dbReference type="Gene3D" id="3.40.50.150">
    <property type="entry name" value="Vaccinia Virus protein VP39"/>
    <property type="match status" value="1"/>
</dbReference>
<evidence type="ECO:0000313" key="2">
    <source>
        <dbReference type="Proteomes" id="UP000650467"/>
    </source>
</evidence>
<gene>
    <name evidence="1" type="ORF">HXX76_012265</name>
</gene>
<keyword evidence="2" id="KW-1185">Reference proteome</keyword>
<accession>A0A835SI58</accession>
<dbReference type="OrthoDB" id="66144at2759"/>
<evidence type="ECO:0000313" key="1">
    <source>
        <dbReference type="EMBL" id="KAG2427612.1"/>
    </source>
</evidence>
<name>A0A835SI58_CHLIN</name>
<comment type="caution">
    <text evidence="1">The sequence shown here is derived from an EMBL/GenBank/DDBJ whole genome shotgun (WGS) entry which is preliminary data.</text>
</comment>
<dbReference type="SUPFAM" id="SSF53335">
    <property type="entry name" value="S-adenosyl-L-methionine-dependent methyltransferases"/>
    <property type="match status" value="1"/>
</dbReference>
<proteinExistence type="predicted"/>
<dbReference type="AlphaFoldDB" id="A0A835SI58"/>
<dbReference type="EMBL" id="JAEHOC010000039">
    <property type="protein sequence ID" value="KAG2427612.1"/>
    <property type="molecule type" value="Genomic_DNA"/>
</dbReference>
<protein>
    <recommendedName>
        <fullName evidence="3">Methyltransferase domain-containing protein</fullName>
    </recommendedName>
</protein>